<evidence type="ECO:0000259" key="16">
    <source>
        <dbReference type="PROSITE" id="PS50157"/>
    </source>
</evidence>
<dbReference type="FunFam" id="3.30.160.60:FF:000071">
    <property type="entry name" value="Putative zinc finger protein 143"/>
    <property type="match status" value="1"/>
</dbReference>
<feature type="domain" description="C2H2-type" evidence="16">
    <location>
        <begin position="386"/>
        <end position="415"/>
    </location>
</feature>
<dbReference type="FunFam" id="3.30.160.60:FF:000016">
    <property type="entry name" value="zinc finger protein 37 homolog"/>
    <property type="match status" value="1"/>
</dbReference>
<keyword evidence="5 15" id="KW-0863">Zinc-finger</keyword>
<dbReference type="Gene3D" id="3.30.160.60">
    <property type="entry name" value="Classic Zinc Finger"/>
    <property type="match status" value="7"/>
</dbReference>
<feature type="domain" description="C2H2-type" evidence="16">
    <location>
        <begin position="236"/>
        <end position="265"/>
    </location>
</feature>
<evidence type="ECO:0000256" key="12">
    <source>
        <dbReference type="ARBA" id="ARBA00062235"/>
    </source>
</evidence>
<name>A0A2I3M4E9_PAPAN</name>
<dbReference type="Ensembl" id="ENSPANT00000033303.2">
    <property type="protein sequence ID" value="ENSPANP00000030519.2"/>
    <property type="gene ID" value="ENSPANG00000002501.3"/>
</dbReference>
<proteinExistence type="inferred from homology"/>
<dbReference type="PROSITE" id="PS50157">
    <property type="entry name" value="ZINC_FINGER_C2H2_2"/>
    <property type="match status" value="7"/>
</dbReference>
<evidence type="ECO:0000256" key="9">
    <source>
        <dbReference type="ARBA" id="ARBA00023159"/>
    </source>
</evidence>
<keyword evidence="18" id="KW-1185">Reference proteome</keyword>
<dbReference type="SMART" id="SM00355">
    <property type="entry name" value="ZnF_C2H2"/>
    <property type="match status" value="7"/>
</dbReference>
<dbReference type="GO" id="GO:0005634">
    <property type="term" value="C:nucleus"/>
    <property type="evidence" value="ECO:0007669"/>
    <property type="project" value="UniProtKB-SubCell"/>
</dbReference>
<evidence type="ECO:0000256" key="6">
    <source>
        <dbReference type="ARBA" id="ARBA00022833"/>
    </source>
</evidence>
<dbReference type="GeneTree" id="ENSGT00940000157584"/>
<reference evidence="17" key="2">
    <citation type="submission" date="2025-08" db="UniProtKB">
        <authorList>
            <consortium name="Ensembl"/>
        </authorList>
    </citation>
    <scope>IDENTIFICATION</scope>
</reference>
<evidence type="ECO:0000313" key="17">
    <source>
        <dbReference type="Ensembl" id="ENSPANP00000030519.2"/>
    </source>
</evidence>
<accession>A0A2I3M4E9</accession>
<dbReference type="InterPro" id="IPR036236">
    <property type="entry name" value="Znf_C2H2_sf"/>
</dbReference>
<feature type="domain" description="C2H2-type" evidence="16">
    <location>
        <begin position="416"/>
        <end position="444"/>
    </location>
</feature>
<keyword evidence="4" id="KW-0677">Repeat</keyword>
<evidence type="ECO:0000256" key="8">
    <source>
        <dbReference type="ARBA" id="ARBA00023125"/>
    </source>
</evidence>
<evidence type="ECO:0000256" key="10">
    <source>
        <dbReference type="ARBA" id="ARBA00023163"/>
    </source>
</evidence>
<comment type="subcellular location">
    <subcellularLocation>
        <location evidence="1">Nucleus</location>
    </subcellularLocation>
</comment>
<evidence type="ECO:0000256" key="5">
    <source>
        <dbReference type="ARBA" id="ARBA00022771"/>
    </source>
</evidence>
<evidence type="ECO:0000313" key="18">
    <source>
        <dbReference type="Proteomes" id="UP000028761"/>
    </source>
</evidence>
<dbReference type="FunFam" id="3.30.160.60:FF:000137">
    <property type="entry name" value="Putative zinc finger protein 143"/>
    <property type="match status" value="1"/>
</dbReference>
<sequence length="649" mass="70746">MLLAQINRDSQGMTEFPGGGMEAQHVTLCLTEAVTVADGDNLENMEGVSLQAVTLADGSTAYIQHNSKDGKLIDGQVIQLEDGSAAYVQHVPIPKSRDSLRLEDGQAVQLEDGTTAFIHHTSKDSYDQSALQAVQLEDGTTAYIHHAVQVPQSDTILAIQADGTVAGLHTGDATIDPDTISALEQYAAKVSIDGSESVTGTGMIGENEQEKKMQIVLQGHAARVTAKSQQSGEKAFRCEYDGCGKLYTTAHHLKVHERSHTGDRPYQCEHAGCGKAFATGYGLKSHVRTHTGEKPYRCSEDNCTKSFKTSGDLQKHIRTHTGERPFKCPFEGCGRSFTTSNIRKVHVRTHTGERPYYCTEPGCGRAFASATNYKNHVRIHTGEKPYVCTVPGCDKRFTEYSSLYKHHVVHTHSKPYNCNHCGKTYKQISTLAMHKRTAHNDTEPIEEEQEAFFEPPPGQGEDVLKGSQITYVTGVEGDDVVSTQVATVTQSGLSQQVTLISQDGTQHVAIVAQDLAAFHTASSEMGHQQHSHHLVTTETRPLTLVATSNGTQIAVQVSTKASCPQLTAVLLIALNFVHCALCITFTGGKVQNNLYHLAYFKEIAVFEVDSKRPALCSLPIFSYSRGIYSKKKKTFRCTSLCAPTQASSN</sequence>
<reference evidence="17 18" key="1">
    <citation type="submission" date="2012-03" db="EMBL/GenBank/DDBJ databases">
        <title>Whole Genome Assembly of Papio anubis.</title>
        <authorList>
            <person name="Liu Y.L."/>
            <person name="Abraham K.A."/>
            <person name="Akbar H.A."/>
            <person name="Ali S.A."/>
            <person name="Anosike U.A."/>
            <person name="Aqrawi P.A."/>
            <person name="Arias F.A."/>
            <person name="Attaway T.A."/>
            <person name="Awwad R.A."/>
            <person name="Babu C.B."/>
            <person name="Bandaranaike D.B."/>
            <person name="Battles P.B."/>
            <person name="Bell A.B."/>
            <person name="Beltran B.B."/>
            <person name="Berhane-Mersha D.B."/>
            <person name="Bess C.B."/>
            <person name="Bickham C.B."/>
            <person name="Bolden T.B."/>
            <person name="Carter K.C."/>
            <person name="Chau D.C."/>
            <person name="Chavez A.C."/>
            <person name="Clerc-Blankenburg K.C."/>
            <person name="Coyle M.C."/>
            <person name="Dao M.D."/>
            <person name="Davila M.L.D."/>
            <person name="Davy-Carroll L.D."/>
            <person name="Denson S.D."/>
            <person name="Dinh H.D."/>
            <person name="Fernandez S.F."/>
            <person name="Fernando P.F."/>
            <person name="Forbes L.F."/>
            <person name="Francis C.F."/>
            <person name="Francisco L.F."/>
            <person name="Fu Q.F."/>
            <person name="Garcia-Iii R.G."/>
            <person name="Garrett T.G."/>
            <person name="Gross S.G."/>
            <person name="Gubbala S.G."/>
            <person name="Hirani K.H."/>
            <person name="Hogues M.H."/>
            <person name="Hollins B.H."/>
            <person name="Jackson L.J."/>
            <person name="Javaid M.J."/>
            <person name="Jhangiani S.J."/>
            <person name="Johnson A.J."/>
            <person name="Johnson B.J."/>
            <person name="Jones J.J."/>
            <person name="Joshi V.J."/>
            <person name="Kalu J.K."/>
            <person name="Khan N.K."/>
            <person name="Korchina V.K."/>
            <person name="Kovar C.K."/>
            <person name="Lago L.L."/>
            <person name="Lara F.L."/>
            <person name="Le T.-K.L."/>
            <person name="Lee S.L."/>
            <person name="Legall-Iii F.L."/>
            <person name="Lemon S.L."/>
            <person name="Liu J.L."/>
            <person name="Liu Y.-S.L."/>
            <person name="Liyanage D.L."/>
            <person name="Lopez J.L."/>
            <person name="Lorensuhewa L.L."/>
            <person name="Mata R.M."/>
            <person name="Mathew T.M."/>
            <person name="Mercado C.M."/>
            <person name="Mercado I.M."/>
            <person name="Morales K.M."/>
            <person name="Morgan M.M."/>
            <person name="Munidasa M.M."/>
            <person name="Ngo D.N."/>
            <person name="Nguyen L.N."/>
            <person name="Nguyen T.N."/>
            <person name="Nguyen N.N."/>
            <person name="Obregon M.O."/>
            <person name="Okwuonu G.O."/>
            <person name="Ongeri F.O."/>
            <person name="Onwere C.O."/>
            <person name="Osifeso I.O."/>
            <person name="Parra A.P."/>
            <person name="Patil S.P."/>
            <person name="Perez A.P."/>
            <person name="Perez Y.P."/>
            <person name="Pham C.P."/>
            <person name="Pu L.-L.P."/>
            <person name="Puazo M.P."/>
            <person name="Quiroz J.Q."/>
            <person name="Rouhana J.R."/>
            <person name="Ruiz M.R."/>
            <person name="Ruiz S.-J.R."/>
            <person name="Saada N.S."/>
            <person name="Santibanez J.S."/>
            <person name="Scheel M.S."/>
            <person name="Schneider B.S."/>
            <person name="Simmons D.S."/>
            <person name="Sisson I.S."/>
            <person name="Tang L.-Y.T."/>
            <person name="Thornton R.T."/>
            <person name="Tisius J.T."/>
            <person name="Toledanes G.T."/>
            <person name="Trejos Z.T."/>
            <person name="Usmani K.U."/>
            <person name="Varghese R.V."/>
            <person name="Vattathil S.V."/>
            <person name="Vee V.V."/>
            <person name="Walker D.W."/>
            <person name="Weissenberger G.W."/>
            <person name="White C.W."/>
            <person name="Williams A.W."/>
            <person name="Woodworth J.W."/>
            <person name="Wright R.W."/>
            <person name="Zhu Y.Z."/>
            <person name="Han Y.H."/>
            <person name="Newsham I.N."/>
            <person name="Nazareth L.N."/>
            <person name="Worley K.W."/>
            <person name="Muzny D.M."/>
            <person name="Rogers J.R."/>
            <person name="Gibbs R.G."/>
        </authorList>
    </citation>
    <scope>NUCLEOTIDE SEQUENCE [LARGE SCALE GENOMIC DNA]</scope>
</reference>
<evidence type="ECO:0000256" key="11">
    <source>
        <dbReference type="ARBA" id="ARBA00023242"/>
    </source>
</evidence>
<dbReference type="AlphaFoldDB" id="A0A2I3M4E9"/>
<reference evidence="17" key="3">
    <citation type="submission" date="2025-09" db="UniProtKB">
        <authorList>
            <consortium name="Ensembl"/>
        </authorList>
    </citation>
    <scope>IDENTIFICATION</scope>
</reference>
<feature type="domain" description="C2H2-type" evidence="16">
    <location>
        <begin position="356"/>
        <end position="385"/>
    </location>
</feature>
<feature type="domain" description="C2H2-type" evidence="16">
    <location>
        <begin position="296"/>
        <end position="325"/>
    </location>
</feature>
<comment type="similarity">
    <text evidence="2">Belongs to the GLI C2H2-type zinc-finger protein family.</text>
</comment>
<dbReference type="GO" id="GO:0000978">
    <property type="term" value="F:RNA polymerase II cis-regulatory region sequence-specific DNA binding"/>
    <property type="evidence" value="ECO:0007669"/>
    <property type="project" value="Ensembl"/>
</dbReference>
<dbReference type="FunFam" id="3.30.160.60:FF:000072">
    <property type="entry name" value="zinc finger protein 143 isoform X1"/>
    <property type="match status" value="1"/>
</dbReference>
<dbReference type="PROSITE" id="PS00028">
    <property type="entry name" value="ZINC_FINGER_C2H2_1"/>
    <property type="match status" value="7"/>
</dbReference>
<dbReference type="ExpressionAtlas" id="A0A2I3M4E9">
    <property type="expression patterns" value="baseline"/>
</dbReference>
<organism evidence="17 18">
    <name type="scientific">Papio anubis</name>
    <name type="common">Olive baboon</name>
    <dbReference type="NCBI Taxonomy" id="9555"/>
    <lineage>
        <taxon>Eukaryota</taxon>
        <taxon>Metazoa</taxon>
        <taxon>Chordata</taxon>
        <taxon>Craniata</taxon>
        <taxon>Vertebrata</taxon>
        <taxon>Euteleostomi</taxon>
        <taxon>Mammalia</taxon>
        <taxon>Eutheria</taxon>
        <taxon>Euarchontoglires</taxon>
        <taxon>Primates</taxon>
        <taxon>Haplorrhini</taxon>
        <taxon>Catarrhini</taxon>
        <taxon>Cercopithecidae</taxon>
        <taxon>Cercopithecinae</taxon>
        <taxon>Papio</taxon>
    </lineage>
</organism>
<evidence type="ECO:0000256" key="14">
    <source>
        <dbReference type="ARBA" id="ARBA00083853"/>
    </source>
</evidence>
<keyword evidence="10" id="KW-0804">Transcription</keyword>
<dbReference type="Proteomes" id="UP000028761">
    <property type="component" value="Chromosome 12"/>
</dbReference>
<evidence type="ECO:0000256" key="4">
    <source>
        <dbReference type="ARBA" id="ARBA00022737"/>
    </source>
</evidence>
<evidence type="ECO:0000256" key="15">
    <source>
        <dbReference type="PROSITE-ProRule" id="PRU00042"/>
    </source>
</evidence>
<dbReference type="Bgee" id="ENSPANG00000002501">
    <property type="expression patterns" value="Expressed in thymus and 67 other cell types or tissues"/>
</dbReference>
<keyword evidence="9" id="KW-0010">Activator</keyword>
<dbReference type="FunFam" id="3.30.160.60:FF:000125">
    <property type="entry name" value="Putative zinc finger protein 143"/>
    <property type="match status" value="1"/>
</dbReference>
<keyword evidence="3" id="KW-0479">Metal-binding</keyword>
<feature type="domain" description="C2H2-type" evidence="16">
    <location>
        <begin position="266"/>
        <end position="295"/>
    </location>
</feature>
<dbReference type="PANTHER" id="PTHR23235">
    <property type="entry name" value="KRUEPPEL-LIKE TRANSCRIPTION FACTOR"/>
    <property type="match status" value="1"/>
</dbReference>
<evidence type="ECO:0000256" key="1">
    <source>
        <dbReference type="ARBA" id="ARBA00004123"/>
    </source>
</evidence>
<comment type="subunit">
    <text evidence="12">Interacts with CHD8. Forms a complex with HCFC1 and ZNF143.</text>
</comment>
<feature type="domain" description="C2H2-type" evidence="16">
    <location>
        <begin position="326"/>
        <end position="355"/>
    </location>
</feature>
<gene>
    <name evidence="17" type="primary">ZNF143</name>
</gene>
<evidence type="ECO:0000256" key="2">
    <source>
        <dbReference type="ARBA" id="ARBA00010831"/>
    </source>
</evidence>
<protein>
    <recommendedName>
        <fullName evidence="13">Zinc finger protein 143</fullName>
    </recommendedName>
    <alternativeName>
        <fullName evidence="14">Selenocysteine tRNA gene transcription-activating factor</fullName>
    </alternativeName>
</protein>
<dbReference type="GO" id="GO:0006359">
    <property type="term" value="P:regulation of transcription by RNA polymerase III"/>
    <property type="evidence" value="ECO:0007669"/>
    <property type="project" value="UniProtKB-ARBA"/>
</dbReference>
<dbReference type="SUPFAM" id="SSF57667">
    <property type="entry name" value="beta-beta-alpha zinc fingers"/>
    <property type="match status" value="3"/>
</dbReference>
<evidence type="ECO:0000256" key="3">
    <source>
        <dbReference type="ARBA" id="ARBA00022723"/>
    </source>
</evidence>
<dbReference type="InterPro" id="IPR013087">
    <property type="entry name" value="Znf_C2H2_type"/>
</dbReference>
<evidence type="ECO:0000256" key="13">
    <source>
        <dbReference type="ARBA" id="ARBA00067483"/>
    </source>
</evidence>
<keyword evidence="11" id="KW-0539">Nucleus</keyword>
<keyword evidence="8" id="KW-0238">DNA-binding</keyword>
<evidence type="ECO:0000256" key="7">
    <source>
        <dbReference type="ARBA" id="ARBA00023015"/>
    </source>
</evidence>
<dbReference type="Pfam" id="PF00096">
    <property type="entry name" value="zf-C2H2"/>
    <property type="match status" value="5"/>
</dbReference>
<dbReference type="FunFam" id="3.30.160.60:FF:000236">
    <property type="entry name" value="zinc finger protein 143 isoform X1"/>
    <property type="match status" value="1"/>
</dbReference>
<dbReference type="GO" id="GO:0001228">
    <property type="term" value="F:DNA-binding transcription activator activity, RNA polymerase II-specific"/>
    <property type="evidence" value="ECO:0007669"/>
    <property type="project" value="Ensembl"/>
</dbReference>
<keyword evidence="6" id="KW-0862">Zinc</keyword>
<dbReference type="FunFam" id="3.30.160.60:FF:000142">
    <property type="entry name" value="Putative zinc finger protein 143"/>
    <property type="match status" value="1"/>
</dbReference>
<dbReference type="GO" id="GO:0008270">
    <property type="term" value="F:zinc ion binding"/>
    <property type="evidence" value="ECO:0007669"/>
    <property type="project" value="UniProtKB-KW"/>
</dbReference>
<keyword evidence="7" id="KW-0805">Transcription regulation</keyword>